<dbReference type="EMBL" id="JAERQJ010000017">
    <property type="protein sequence ID" value="MBL0686058.1"/>
    <property type="molecule type" value="Genomic_DNA"/>
</dbReference>
<name>A0A936ZWP3_9FLAO</name>
<accession>A0A936ZWP3</accession>
<sequence length="71" mass="8270">MQRYFQIQGYFADDQSIFDAIVSSTHDYDETTDDIIFFYGLTEPNILQAIQEEIAVNGEFFITAYQETELV</sequence>
<gene>
    <name evidence="1" type="ORF">JJQ60_21200</name>
</gene>
<evidence type="ECO:0000313" key="1">
    <source>
        <dbReference type="EMBL" id="MBL0686058.1"/>
    </source>
</evidence>
<reference evidence="1" key="1">
    <citation type="submission" date="2021-01" db="EMBL/GenBank/DDBJ databases">
        <authorList>
            <person name="Zhong Y.L."/>
        </authorList>
    </citation>
    <scope>NUCLEOTIDE SEQUENCE</scope>
    <source>
        <strain evidence="1">KCTC 23302</strain>
    </source>
</reference>
<keyword evidence="2" id="KW-1185">Reference proteome</keyword>
<dbReference type="RefSeq" id="WP_201924596.1">
    <property type="nucleotide sequence ID" value="NZ_BAABAX010000013.1"/>
</dbReference>
<comment type="caution">
    <text evidence="1">The sequence shown here is derived from an EMBL/GenBank/DDBJ whole genome shotgun (WGS) entry which is preliminary data.</text>
</comment>
<proteinExistence type="predicted"/>
<dbReference type="Proteomes" id="UP000651057">
    <property type="component" value="Unassembled WGS sequence"/>
</dbReference>
<organism evidence="1 2">
    <name type="scientific">Aquimarina mytili</name>
    <dbReference type="NCBI Taxonomy" id="874423"/>
    <lineage>
        <taxon>Bacteria</taxon>
        <taxon>Pseudomonadati</taxon>
        <taxon>Bacteroidota</taxon>
        <taxon>Flavobacteriia</taxon>
        <taxon>Flavobacteriales</taxon>
        <taxon>Flavobacteriaceae</taxon>
        <taxon>Aquimarina</taxon>
    </lineage>
</organism>
<evidence type="ECO:0000313" key="2">
    <source>
        <dbReference type="Proteomes" id="UP000651057"/>
    </source>
</evidence>
<dbReference type="AlphaFoldDB" id="A0A936ZWP3"/>
<protein>
    <submittedName>
        <fullName evidence="1">Uncharacterized protein</fullName>
    </submittedName>
</protein>